<keyword evidence="2" id="KW-0479">Metal-binding</keyword>
<keyword evidence="4" id="KW-0503">Monooxygenase</keyword>
<dbReference type="PROSITE" id="PS00497">
    <property type="entry name" value="TYROSINASE_1"/>
    <property type="match status" value="1"/>
</dbReference>
<organism evidence="8 9">
    <name type="scientific">Dichotomopilus funicola</name>
    <dbReference type="NCBI Taxonomy" id="1934379"/>
    <lineage>
        <taxon>Eukaryota</taxon>
        <taxon>Fungi</taxon>
        <taxon>Dikarya</taxon>
        <taxon>Ascomycota</taxon>
        <taxon>Pezizomycotina</taxon>
        <taxon>Sordariomycetes</taxon>
        <taxon>Sordariomycetidae</taxon>
        <taxon>Sordariales</taxon>
        <taxon>Chaetomiaceae</taxon>
        <taxon>Dichotomopilus</taxon>
    </lineage>
</organism>
<dbReference type="InterPro" id="IPR041640">
    <property type="entry name" value="Tyrosinase_C"/>
</dbReference>
<accession>A0AAN6UYU1</accession>
<keyword evidence="3" id="KW-0560">Oxidoreductase</keyword>
<dbReference type="RefSeq" id="XP_062634951.1">
    <property type="nucleotide sequence ID" value="XM_062777905.1"/>
</dbReference>
<dbReference type="InterPro" id="IPR008922">
    <property type="entry name" value="Di-copper_centre_dom_sf"/>
</dbReference>
<evidence type="ECO:0000256" key="3">
    <source>
        <dbReference type="ARBA" id="ARBA00023002"/>
    </source>
</evidence>
<evidence type="ECO:0000313" key="9">
    <source>
        <dbReference type="Proteomes" id="UP001302676"/>
    </source>
</evidence>
<dbReference type="AlphaFoldDB" id="A0AAN6UYU1"/>
<dbReference type="GO" id="GO:0046872">
    <property type="term" value="F:metal ion binding"/>
    <property type="evidence" value="ECO:0007669"/>
    <property type="project" value="UniProtKB-KW"/>
</dbReference>
<dbReference type="PROSITE" id="PS00498">
    <property type="entry name" value="TYROSINASE_2"/>
    <property type="match status" value="1"/>
</dbReference>
<comment type="caution">
    <text evidence="8">The sequence shown here is derived from an EMBL/GenBank/DDBJ whole genome shotgun (WGS) entry which is preliminary data.</text>
</comment>
<keyword evidence="9" id="KW-1185">Reference proteome</keyword>
<evidence type="ECO:0000313" key="8">
    <source>
        <dbReference type="EMBL" id="KAK4141580.1"/>
    </source>
</evidence>
<reference evidence="8" key="1">
    <citation type="journal article" date="2023" name="Mol. Phylogenet. Evol.">
        <title>Genome-scale phylogeny and comparative genomics of the fungal order Sordariales.</title>
        <authorList>
            <person name="Hensen N."/>
            <person name="Bonometti L."/>
            <person name="Westerberg I."/>
            <person name="Brannstrom I.O."/>
            <person name="Guillou S."/>
            <person name="Cros-Aarteil S."/>
            <person name="Calhoun S."/>
            <person name="Haridas S."/>
            <person name="Kuo A."/>
            <person name="Mondo S."/>
            <person name="Pangilinan J."/>
            <person name="Riley R."/>
            <person name="LaButti K."/>
            <person name="Andreopoulos B."/>
            <person name="Lipzen A."/>
            <person name="Chen C."/>
            <person name="Yan M."/>
            <person name="Daum C."/>
            <person name="Ng V."/>
            <person name="Clum A."/>
            <person name="Steindorff A."/>
            <person name="Ohm R.A."/>
            <person name="Martin F."/>
            <person name="Silar P."/>
            <person name="Natvig D.O."/>
            <person name="Lalanne C."/>
            <person name="Gautier V."/>
            <person name="Ament-Velasquez S.L."/>
            <person name="Kruys A."/>
            <person name="Hutchinson M.I."/>
            <person name="Powell A.J."/>
            <person name="Barry K."/>
            <person name="Miller A.N."/>
            <person name="Grigoriev I.V."/>
            <person name="Debuchy R."/>
            <person name="Gladieux P."/>
            <person name="Hiltunen Thoren M."/>
            <person name="Johannesson H."/>
        </authorList>
    </citation>
    <scope>NUCLEOTIDE SEQUENCE</scope>
    <source>
        <strain evidence="8">CBS 141.50</strain>
    </source>
</reference>
<feature type="domain" description="Tyrosinase copper-binding" evidence="7">
    <location>
        <begin position="330"/>
        <end position="341"/>
    </location>
</feature>
<evidence type="ECO:0000259" key="7">
    <source>
        <dbReference type="PROSITE" id="PS00498"/>
    </source>
</evidence>
<name>A0AAN6UYU1_9PEZI</name>
<dbReference type="Gene3D" id="1.10.1280.10">
    <property type="entry name" value="Di-copper center containing domain from catechol oxidase"/>
    <property type="match status" value="1"/>
</dbReference>
<dbReference type="GO" id="GO:0004497">
    <property type="term" value="F:monooxygenase activity"/>
    <property type="evidence" value="ECO:0007669"/>
    <property type="project" value="UniProtKB-KW"/>
</dbReference>
<feature type="domain" description="Tyrosinase copper-binding" evidence="6">
    <location>
        <begin position="126"/>
        <end position="143"/>
    </location>
</feature>
<comment type="cofactor">
    <cofactor evidence="1">
        <name>Cu(2+)</name>
        <dbReference type="ChEBI" id="CHEBI:29036"/>
    </cofactor>
</comment>
<dbReference type="Pfam" id="PF18132">
    <property type="entry name" value="Tyrosinase_C"/>
    <property type="match status" value="1"/>
</dbReference>
<dbReference type="EMBL" id="MU853609">
    <property type="protein sequence ID" value="KAK4141580.1"/>
    <property type="molecule type" value="Genomic_DNA"/>
</dbReference>
<evidence type="ECO:0000259" key="6">
    <source>
        <dbReference type="PROSITE" id="PS00497"/>
    </source>
</evidence>
<sequence>MTRFGFSLLLSLVCLTNILVLATHYPTYDYGPNMKKRIRRELDRRSPIVLRDKTGGDIQVRQEIRQLEKDKDVWTLYILGLSMMQYTDQTSPTSYYGLAGIHGMPHQSWGGVQPVAGNEDTGYCTHSSVLFPAWHRPYMALYEQVLQDLTLMIATFWPEDQRPRYEAAARRFRHPYWDWALAPLSGESVLPKSIGGSPYIDIDGPSGVQRISNPLFSYSFKPLDKAAFSSGPWNSWVRTLRSPSSNGPDAQSNNSAVAKNLDQNRASIAQRLYTLFSSSDNYTTFSNNAASGNSIEALHDSIHTLVGGLGPSWPSPQPGHMAYTQWAGFDPIFFLHHCMVDRIFALWQAIHPNQWVVPSQALLNSYTTRRGQEVNGQTPLTPFYKHENGTFWTADGIRDHTKLGYTYAELLRRSSDTVLNSELAAEGAGQSQSVKHAVNQLYGGSSPASRFLVGLSAEGGANGAKTGHKVPHLSSIESKIFFGANSDQYHEWHVLIRAKPQTPNGTDVSAVALFLGTDDIPAERSDWATAPSYVGSTVMFVPATTDTGPARMMVDFPVSGSIPLTEILVEKVIEGQLEGLAPKYVVPYLNAQLKRVVLGPKGDVVAGEQDKCVEGMQIRVVSSEVEAPWSDEELPQWGEQQVGLELC</sequence>
<dbReference type="InterPro" id="IPR050316">
    <property type="entry name" value="Tyrosinase/Hemocyanin"/>
</dbReference>
<dbReference type="PANTHER" id="PTHR11474">
    <property type="entry name" value="TYROSINASE FAMILY MEMBER"/>
    <property type="match status" value="1"/>
</dbReference>
<reference evidence="8" key="2">
    <citation type="submission" date="2023-05" db="EMBL/GenBank/DDBJ databases">
        <authorList>
            <consortium name="Lawrence Berkeley National Laboratory"/>
            <person name="Steindorff A."/>
            <person name="Hensen N."/>
            <person name="Bonometti L."/>
            <person name="Westerberg I."/>
            <person name="Brannstrom I.O."/>
            <person name="Guillou S."/>
            <person name="Cros-Aarteil S."/>
            <person name="Calhoun S."/>
            <person name="Haridas S."/>
            <person name="Kuo A."/>
            <person name="Mondo S."/>
            <person name="Pangilinan J."/>
            <person name="Riley R."/>
            <person name="Labutti K."/>
            <person name="Andreopoulos B."/>
            <person name="Lipzen A."/>
            <person name="Chen C."/>
            <person name="Yanf M."/>
            <person name="Daum C."/>
            <person name="Ng V."/>
            <person name="Clum A."/>
            <person name="Ohm R."/>
            <person name="Martin F."/>
            <person name="Silar P."/>
            <person name="Natvig D."/>
            <person name="Lalanne C."/>
            <person name="Gautier V."/>
            <person name="Ament-Velasquez S.L."/>
            <person name="Kruys A."/>
            <person name="Hutchinson M.I."/>
            <person name="Powell A.J."/>
            <person name="Barry K."/>
            <person name="Miller A.N."/>
            <person name="Grigoriev I.V."/>
            <person name="Debuchy R."/>
            <person name="Gladieux P."/>
            <person name="Thoren M.H."/>
            <person name="Johannesson H."/>
        </authorList>
    </citation>
    <scope>NUCLEOTIDE SEQUENCE</scope>
    <source>
        <strain evidence="8">CBS 141.50</strain>
    </source>
</reference>
<dbReference type="Proteomes" id="UP001302676">
    <property type="component" value="Unassembled WGS sequence"/>
</dbReference>
<dbReference type="GeneID" id="87814518"/>
<dbReference type="PRINTS" id="PR00092">
    <property type="entry name" value="TYROSINASE"/>
</dbReference>
<evidence type="ECO:0000256" key="1">
    <source>
        <dbReference type="ARBA" id="ARBA00001973"/>
    </source>
</evidence>
<protein>
    <recommendedName>
        <fullName evidence="6 7">Tyrosinase copper-binding domain-containing protein</fullName>
    </recommendedName>
</protein>
<dbReference type="SUPFAM" id="SSF48056">
    <property type="entry name" value="Di-copper centre-containing domain"/>
    <property type="match status" value="1"/>
</dbReference>
<evidence type="ECO:0000256" key="5">
    <source>
        <dbReference type="SAM" id="SignalP"/>
    </source>
</evidence>
<gene>
    <name evidence="8" type="ORF">C8A04DRAFT_13942</name>
</gene>
<dbReference type="PANTHER" id="PTHR11474:SF32">
    <property type="entry name" value="TYROSINASE"/>
    <property type="match status" value="1"/>
</dbReference>
<feature type="signal peptide" evidence="5">
    <location>
        <begin position="1"/>
        <end position="22"/>
    </location>
</feature>
<evidence type="ECO:0000256" key="4">
    <source>
        <dbReference type="ARBA" id="ARBA00023033"/>
    </source>
</evidence>
<dbReference type="Pfam" id="PF00264">
    <property type="entry name" value="Tyrosinase"/>
    <property type="match status" value="1"/>
</dbReference>
<feature type="chain" id="PRO_5042991477" description="Tyrosinase copper-binding domain-containing protein" evidence="5">
    <location>
        <begin position="23"/>
        <end position="647"/>
    </location>
</feature>
<evidence type="ECO:0000256" key="2">
    <source>
        <dbReference type="ARBA" id="ARBA00022723"/>
    </source>
</evidence>
<keyword evidence="5" id="KW-0732">Signal</keyword>
<dbReference type="InterPro" id="IPR002227">
    <property type="entry name" value="Tyrosinase_Cu-bd"/>
</dbReference>
<proteinExistence type="predicted"/>